<evidence type="ECO:0000313" key="3">
    <source>
        <dbReference type="Proteomes" id="UP001066276"/>
    </source>
</evidence>
<protein>
    <submittedName>
        <fullName evidence="2">Uncharacterized protein</fullName>
    </submittedName>
</protein>
<dbReference type="Proteomes" id="UP001066276">
    <property type="component" value="Chromosome 9"/>
</dbReference>
<gene>
    <name evidence="2" type="ORF">NDU88_005034</name>
</gene>
<evidence type="ECO:0000313" key="2">
    <source>
        <dbReference type="EMBL" id="KAJ1107644.1"/>
    </source>
</evidence>
<accession>A0AAV7MYY5</accession>
<keyword evidence="3" id="KW-1185">Reference proteome</keyword>
<dbReference type="EMBL" id="JANPWB010000013">
    <property type="protein sequence ID" value="KAJ1107644.1"/>
    <property type="molecule type" value="Genomic_DNA"/>
</dbReference>
<organism evidence="2 3">
    <name type="scientific">Pleurodeles waltl</name>
    <name type="common">Iberian ribbed newt</name>
    <dbReference type="NCBI Taxonomy" id="8319"/>
    <lineage>
        <taxon>Eukaryota</taxon>
        <taxon>Metazoa</taxon>
        <taxon>Chordata</taxon>
        <taxon>Craniata</taxon>
        <taxon>Vertebrata</taxon>
        <taxon>Euteleostomi</taxon>
        <taxon>Amphibia</taxon>
        <taxon>Batrachia</taxon>
        <taxon>Caudata</taxon>
        <taxon>Salamandroidea</taxon>
        <taxon>Salamandridae</taxon>
        <taxon>Pleurodelinae</taxon>
        <taxon>Pleurodeles</taxon>
    </lineage>
</organism>
<proteinExistence type="predicted"/>
<reference evidence="2" key="1">
    <citation type="journal article" date="2022" name="bioRxiv">
        <title>Sequencing and chromosome-scale assembly of the giantPleurodeles waltlgenome.</title>
        <authorList>
            <person name="Brown T."/>
            <person name="Elewa A."/>
            <person name="Iarovenko S."/>
            <person name="Subramanian E."/>
            <person name="Araus A.J."/>
            <person name="Petzold A."/>
            <person name="Susuki M."/>
            <person name="Suzuki K.-i.T."/>
            <person name="Hayashi T."/>
            <person name="Toyoda A."/>
            <person name="Oliveira C."/>
            <person name="Osipova E."/>
            <person name="Leigh N.D."/>
            <person name="Simon A."/>
            <person name="Yun M.H."/>
        </authorList>
    </citation>
    <scope>NUCLEOTIDE SEQUENCE</scope>
    <source>
        <strain evidence="2">20211129_DDA</strain>
        <tissue evidence="2">Liver</tissue>
    </source>
</reference>
<sequence>MVATPLGAALISIEQEVQRETGAALLPYSSPSSVCSSPHSHLLRFPSRRWGADTLPLRHSGSGNGPPGSSASTVAGPAALGLSGPIAALTGPGSLEGGVPGPVSHIGCSCLVLSVPWQPSHSLSAPLLQTAQSLLTHSSTARRGFCADERHFQAATVRPGGRNTPERVLEWAQSSDSRRTARKRVRSTLA</sequence>
<feature type="compositionally biased region" description="Basic residues" evidence="1">
    <location>
        <begin position="180"/>
        <end position="190"/>
    </location>
</feature>
<dbReference type="AlphaFoldDB" id="A0AAV7MYY5"/>
<comment type="caution">
    <text evidence="2">The sequence shown here is derived from an EMBL/GenBank/DDBJ whole genome shotgun (WGS) entry which is preliminary data.</text>
</comment>
<evidence type="ECO:0000256" key="1">
    <source>
        <dbReference type="SAM" id="MobiDB-lite"/>
    </source>
</evidence>
<name>A0AAV7MYY5_PLEWA</name>
<feature type="region of interest" description="Disordered" evidence="1">
    <location>
        <begin position="171"/>
        <end position="190"/>
    </location>
</feature>